<keyword evidence="7" id="KW-0274">FAD</keyword>
<comment type="cofactor">
    <cofactor evidence="1">
        <name>FAD</name>
        <dbReference type="ChEBI" id="CHEBI:57692"/>
    </cofactor>
</comment>
<protein>
    <submittedName>
        <fullName evidence="16">Ferric reductase-like transmembrane domain-containing protein</fullName>
    </submittedName>
</protein>
<dbReference type="Pfam" id="PF08022">
    <property type="entry name" value="FAD_binding_8"/>
    <property type="match status" value="1"/>
</dbReference>
<feature type="signal peptide" evidence="14">
    <location>
        <begin position="1"/>
        <end position="19"/>
    </location>
</feature>
<evidence type="ECO:0000256" key="7">
    <source>
        <dbReference type="ARBA" id="ARBA00022827"/>
    </source>
</evidence>
<dbReference type="InterPro" id="IPR050415">
    <property type="entry name" value="MRET"/>
</dbReference>
<dbReference type="EMBL" id="JBHUFA010000004">
    <property type="protein sequence ID" value="MFD1696221.1"/>
    <property type="molecule type" value="Genomic_DNA"/>
</dbReference>
<feature type="transmembrane region" description="Helical" evidence="13">
    <location>
        <begin position="101"/>
        <end position="118"/>
    </location>
</feature>
<gene>
    <name evidence="16" type="ORF">ACFSC7_11895</name>
</gene>
<dbReference type="InterPro" id="IPR017927">
    <property type="entry name" value="FAD-bd_FR_type"/>
</dbReference>
<evidence type="ECO:0000256" key="3">
    <source>
        <dbReference type="ARBA" id="ARBA00022630"/>
    </source>
</evidence>
<feature type="transmembrane region" description="Helical" evidence="13">
    <location>
        <begin position="139"/>
        <end position="158"/>
    </location>
</feature>
<evidence type="ECO:0000259" key="15">
    <source>
        <dbReference type="PROSITE" id="PS51384"/>
    </source>
</evidence>
<comment type="caution">
    <text evidence="16">The sequence shown here is derived from an EMBL/GenBank/DDBJ whole genome shotgun (WGS) entry which is preliminary data.</text>
</comment>
<evidence type="ECO:0000256" key="11">
    <source>
        <dbReference type="ARBA" id="ARBA00023014"/>
    </source>
</evidence>
<keyword evidence="6" id="KW-0479">Metal-binding</keyword>
<evidence type="ECO:0000256" key="5">
    <source>
        <dbReference type="ARBA" id="ARBA00022714"/>
    </source>
</evidence>
<dbReference type="PRINTS" id="PR00409">
    <property type="entry name" value="PHDIOXRDTASE"/>
</dbReference>
<accession>A0ABW4JXE5</accession>
<evidence type="ECO:0000256" key="2">
    <source>
        <dbReference type="ARBA" id="ARBA00004141"/>
    </source>
</evidence>
<keyword evidence="12 13" id="KW-0472">Membrane</keyword>
<feature type="chain" id="PRO_5045576023" evidence="14">
    <location>
        <begin position="20"/>
        <end position="412"/>
    </location>
</feature>
<evidence type="ECO:0000256" key="13">
    <source>
        <dbReference type="SAM" id="Phobius"/>
    </source>
</evidence>
<keyword evidence="14" id="KW-0732">Signal</keyword>
<dbReference type="CDD" id="cd06198">
    <property type="entry name" value="FNR_like_3"/>
    <property type="match status" value="1"/>
</dbReference>
<keyword evidence="11" id="KW-0411">Iron-sulfur</keyword>
<feature type="transmembrane region" description="Helical" evidence="13">
    <location>
        <begin position="63"/>
        <end position="81"/>
    </location>
</feature>
<evidence type="ECO:0000256" key="4">
    <source>
        <dbReference type="ARBA" id="ARBA00022692"/>
    </source>
</evidence>
<keyword evidence="5" id="KW-0001">2Fe-2S</keyword>
<feature type="transmembrane region" description="Helical" evidence="13">
    <location>
        <begin position="164"/>
        <end position="184"/>
    </location>
</feature>
<keyword evidence="17" id="KW-1185">Reference proteome</keyword>
<dbReference type="Gene3D" id="3.40.50.80">
    <property type="entry name" value="Nucleotide-binding domain of ferredoxin-NADP reductase (FNR) module"/>
    <property type="match status" value="1"/>
</dbReference>
<organism evidence="16 17">
    <name type="scientific">Roseibium aestuarii</name>
    <dbReference type="NCBI Taxonomy" id="2600299"/>
    <lineage>
        <taxon>Bacteria</taxon>
        <taxon>Pseudomonadati</taxon>
        <taxon>Pseudomonadota</taxon>
        <taxon>Alphaproteobacteria</taxon>
        <taxon>Hyphomicrobiales</taxon>
        <taxon>Stappiaceae</taxon>
        <taxon>Roseibium</taxon>
    </lineage>
</organism>
<dbReference type="InterPro" id="IPR001433">
    <property type="entry name" value="OxRdtase_FAD/NAD-bd"/>
</dbReference>
<evidence type="ECO:0000256" key="14">
    <source>
        <dbReference type="SAM" id="SignalP"/>
    </source>
</evidence>
<proteinExistence type="predicted"/>
<dbReference type="PANTHER" id="PTHR47354:SF8">
    <property type="entry name" value="1,2-PHENYLACETYL-COA EPOXIDASE, SUBUNIT E"/>
    <property type="match status" value="1"/>
</dbReference>
<evidence type="ECO:0000256" key="12">
    <source>
        <dbReference type="ARBA" id="ARBA00023136"/>
    </source>
</evidence>
<dbReference type="SUPFAM" id="SSF52343">
    <property type="entry name" value="Ferredoxin reductase-like, C-terminal NADP-linked domain"/>
    <property type="match status" value="1"/>
</dbReference>
<dbReference type="Pfam" id="PF01794">
    <property type="entry name" value="Ferric_reduct"/>
    <property type="match status" value="1"/>
</dbReference>
<dbReference type="InterPro" id="IPR013112">
    <property type="entry name" value="FAD-bd_8"/>
</dbReference>
<evidence type="ECO:0000256" key="6">
    <source>
        <dbReference type="ARBA" id="ARBA00022723"/>
    </source>
</evidence>
<dbReference type="Pfam" id="PF00175">
    <property type="entry name" value="NAD_binding_1"/>
    <property type="match status" value="1"/>
</dbReference>
<dbReference type="InterPro" id="IPR013130">
    <property type="entry name" value="Fe3_Rdtase_TM_dom"/>
</dbReference>
<evidence type="ECO:0000256" key="1">
    <source>
        <dbReference type="ARBA" id="ARBA00001974"/>
    </source>
</evidence>
<dbReference type="Proteomes" id="UP001597327">
    <property type="component" value="Unassembled WGS sequence"/>
</dbReference>
<keyword evidence="3" id="KW-0285">Flavoprotein</keyword>
<dbReference type="InterPro" id="IPR039261">
    <property type="entry name" value="FNR_nucleotide-bd"/>
</dbReference>
<dbReference type="PANTHER" id="PTHR47354">
    <property type="entry name" value="NADH OXIDOREDUCTASE HCR"/>
    <property type="match status" value="1"/>
</dbReference>
<comment type="subcellular location">
    <subcellularLocation>
        <location evidence="2">Membrane</location>
        <topology evidence="2">Multi-pass membrane protein</topology>
    </subcellularLocation>
</comment>
<keyword evidence="8 13" id="KW-1133">Transmembrane helix</keyword>
<dbReference type="PROSITE" id="PS51384">
    <property type="entry name" value="FAD_FR"/>
    <property type="match status" value="1"/>
</dbReference>
<sequence>MFAACAVAFLLSVPAASHTGLTTWASIAAAVTAFTAMALNQFLATRPRFLESAFGGLDRMYHVHRQLGYLAFGLMLFHYFVSPNFRGKVLTTGLNELAGEAGEIGFYGLVTLVGVSLFKRIPWTRIEIPWQLWRQSHRFIGVFFVFIAFHLNFIKRPFDGTALLAGYLNVMAALGVCSFAVTQIRPFLMRKRYRVSEILPLAGATLVRAVPVSSGLSARPGQFAFIGAERAGLREPHPFTIARHGEGNEIGFAIKPLGDFTRRLRDELKVGDTLRVEGGYGRFEAGRGAERQVWIAGGIGITPFLALAQELRSNPQRCVHLFHCVRNTEEAVGDTELAALAQELPNFDFTLHVSKTDGRFTAEGLLARSTVDPGGAELWFCGPAALREAVTGDLKRLGHKPARVRFERFEFR</sequence>
<evidence type="ECO:0000256" key="10">
    <source>
        <dbReference type="ARBA" id="ARBA00023004"/>
    </source>
</evidence>
<reference evidence="17" key="1">
    <citation type="journal article" date="2019" name="Int. J. Syst. Evol. Microbiol.">
        <title>The Global Catalogue of Microorganisms (GCM) 10K type strain sequencing project: providing services to taxonomists for standard genome sequencing and annotation.</title>
        <authorList>
            <consortium name="The Broad Institute Genomics Platform"/>
            <consortium name="The Broad Institute Genome Sequencing Center for Infectious Disease"/>
            <person name="Wu L."/>
            <person name="Ma J."/>
        </authorList>
    </citation>
    <scope>NUCLEOTIDE SEQUENCE [LARGE SCALE GENOMIC DNA]</scope>
    <source>
        <strain evidence="17">JCM 3369</strain>
    </source>
</reference>
<keyword evidence="4 13" id="KW-0812">Transmembrane</keyword>
<feature type="domain" description="FAD-binding FR-type" evidence="15">
    <location>
        <begin position="188"/>
        <end position="286"/>
    </location>
</feature>
<feature type="transmembrane region" description="Helical" evidence="13">
    <location>
        <begin position="25"/>
        <end position="43"/>
    </location>
</feature>
<keyword evidence="9" id="KW-0560">Oxidoreductase</keyword>
<dbReference type="RefSeq" id="WP_149892879.1">
    <property type="nucleotide sequence ID" value="NZ_JBHUFA010000004.1"/>
</dbReference>
<evidence type="ECO:0000313" key="16">
    <source>
        <dbReference type="EMBL" id="MFD1696221.1"/>
    </source>
</evidence>
<name>A0ABW4JXE5_9HYPH</name>
<dbReference type="InterPro" id="IPR017938">
    <property type="entry name" value="Riboflavin_synthase-like_b-brl"/>
</dbReference>
<dbReference type="Gene3D" id="2.40.30.10">
    <property type="entry name" value="Translation factors"/>
    <property type="match status" value="1"/>
</dbReference>
<evidence type="ECO:0000256" key="9">
    <source>
        <dbReference type="ARBA" id="ARBA00023002"/>
    </source>
</evidence>
<dbReference type="SUPFAM" id="SSF63380">
    <property type="entry name" value="Riboflavin synthase domain-like"/>
    <property type="match status" value="1"/>
</dbReference>
<keyword evidence="10" id="KW-0408">Iron</keyword>
<evidence type="ECO:0000313" key="17">
    <source>
        <dbReference type="Proteomes" id="UP001597327"/>
    </source>
</evidence>
<evidence type="ECO:0000256" key="8">
    <source>
        <dbReference type="ARBA" id="ARBA00022989"/>
    </source>
</evidence>